<dbReference type="Proteomes" id="UP000277424">
    <property type="component" value="Unassembled WGS sequence"/>
</dbReference>
<dbReference type="EMBL" id="RBIG01000002">
    <property type="protein sequence ID" value="RKQ69866.1"/>
    <property type="molecule type" value="Genomic_DNA"/>
</dbReference>
<dbReference type="AlphaFoldDB" id="A0A420WFX0"/>
<evidence type="ECO:0008006" key="3">
    <source>
        <dbReference type="Google" id="ProtNLM"/>
    </source>
</evidence>
<dbReference type="SUPFAM" id="SSF55729">
    <property type="entry name" value="Acyl-CoA N-acyltransferases (Nat)"/>
    <property type="match status" value="1"/>
</dbReference>
<reference evidence="1 2" key="1">
    <citation type="submission" date="2018-10" db="EMBL/GenBank/DDBJ databases">
        <title>Comparative analysis of microorganisms from saline springs in Andes Mountain Range, Colombia.</title>
        <authorList>
            <person name="Rubin E."/>
        </authorList>
    </citation>
    <scope>NUCLEOTIDE SEQUENCE [LARGE SCALE GENOMIC DNA]</scope>
    <source>
        <strain evidence="1 2">USBA 36</strain>
    </source>
</reference>
<dbReference type="InterPro" id="IPR016181">
    <property type="entry name" value="Acyl_CoA_acyltransferase"/>
</dbReference>
<evidence type="ECO:0000313" key="1">
    <source>
        <dbReference type="EMBL" id="RKQ69866.1"/>
    </source>
</evidence>
<accession>A0A420WFX0</accession>
<dbReference type="RefSeq" id="WP_008945457.1">
    <property type="nucleotide sequence ID" value="NZ_RBIG01000002.1"/>
</dbReference>
<comment type="caution">
    <text evidence="1">The sequence shown here is derived from an EMBL/GenBank/DDBJ whole genome shotgun (WGS) entry which is preliminary data.</text>
</comment>
<organism evidence="1 2">
    <name type="scientific">Oceanibaculum indicum</name>
    <dbReference type="NCBI Taxonomy" id="526216"/>
    <lineage>
        <taxon>Bacteria</taxon>
        <taxon>Pseudomonadati</taxon>
        <taxon>Pseudomonadota</taxon>
        <taxon>Alphaproteobacteria</taxon>
        <taxon>Rhodospirillales</taxon>
        <taxon>Oceanibaculaceae</taxon>
        <taxon>Oceanibaculum</taxon>
    </lineage>
</organism>
<dbReference type="OrthoDB" id="8479388at2"/>
<proteinExistence type="predicted"/>
<gene>
    <name evidence="1" type="ORF">BCL74_1800</name>
</gene>
<dbReference type="Gene3D" id="3.40.630.30">
    <property type="match status" value="1"/>
</dbReference>
<name>A0A420WFX0_9PROT</name>
<evidence type="ECO:0000313" key="2">
    <source>
        <dbReference type="Proteomes" id="UP000277424"/>
    </source>
</evidence>
<sequence length="150" mass="16492">MRAFSIRPVTADLVGQAFPVVQAAAPDVTLEQWRAFATNPPGENGMGLVGVFNEQDYIVGLFAYRREPHLQHGRILRICHLAAVDLVDSEPVLQALLQAIEDQAKAQDCSAILMATPASYLKVAAHWMHPLFAARGYLLDSTQIRKMPPS</sequence>
<protein>
    <recommendedName>
        <fullName evidence="3">N-acetyltransferase domain-containing protein</fullName>
    </recommendedName>
</protein>